<dbReference type="KEGG" id="bayd:BSPP4475_19300"/>
<reference evidence="1" key="1">
    <citation type="submission" date="2023-07" db="EMBL/GenBank/DDBJ databases">
        <authorList>
            <person name="Ivanov I."/>
            <person name="Teneva D."/>
            <person name="Stoikov I."/>
        </authorList>
    </citation>
    <scope>NUCLEOTIDE SEQUENCE</scope>
    <source>
        <strain evidence="1">4475</strain>
    </source>
</reference>
<dbReference type="AlphaFoldDB" id="A0AA48MDU1"/>
<keyword evidence="2" id="KW-1185">Reference proteome</keyword>
<protein>
    <submittedName>
        <fullName evidence="1">Uncharacterized protein</fullName>
    </submittedName>
</protein>
<accession>A0AA48MDU1</accession>
<gene>
    <name evidence="1" type="ORF">BSPP4475_19300</name>
</gene>
<dbReference type="EMBL" id="OY569118">
    <property type="protein sequence ID" value="CAJ1004440.1"/>
    <property type="molecule type" value="Genomic_DNA"/>
</dbReference>
<proteinExistence type="predicted"/>
<evidence type="ECO:0000313" key="2">
    <source>
        <dbReference type="Proteomes" id="UP001189619"/>
    </source>
</evidence>
<name>A0AA48MDU1_9BACL</name>
<evidence type="ECO:0000313" key="1">
    <source>
        <dbReference type="EMBL" id="CAJ1004440.1"/>
    </source>
</evidence>
<sequence>MDDLAGDTEGHHAGDAYVCCDESEKTGDLAVEEGSTSRSRQVGWLDFHLFNDKTPTALERMWEFVCNLKPCLWHGFFL</sequence>
<organism evidence="1 2">
    <name type="scientific">Brevibacillus aydinogluensis</name>
    <dbReference type="NCBI Taxonomy" id="927786"/>
    <lineage>
        <taxon>Bacteria</taxon>
        <taxon>Bacillati</taxon>
        <taxon>Bacillota</taxon>
        <taxon>Bacilli</taxon>
        <taxon>Bacillales</taxon>
        <taxon>Paenibacillaceae</taxon>
        <taxon>Brevibacillus</taxon>
    </lineage>
</organism>
<dbReference type="Proteomes" id="UP001189619">
    <property type="component" value="Chromosome"/>
</dbReference>